<protein>
    <submittedName>
        <fullName evidence="1">Uncharacterized protein</fullName>
    </submittedName>
</protein>
<name>A0ACC1HQM5_9FUNG</name>
<gene>
    <name evidence="1" type="ORF">EV182_003410</name>
</gene>
<comment type="caution">
    <text evidence="1">The sequence shown here is derived from an EMBL/GenBank/DDBJ whole genome shotgun (WGS) entry which is preliminary data.</text>
</comment>
<accession>A0ACC1HQM5</accession>
<dbReference type="Proteomes" id="UP001145114">
    <property type="component" value="Unassembled WGS sequence"/>
</dbReference>
<evidence type="ECO:0000313" key="1">
    <source>
        <dbReference type="EMBL" id="KAJ1678757.1"/>
    </source>
</evidence>
<keyword evidence="2" id="KW-1185">Reference proteome</keyword>
<dbReference type="EMBL" id="JAMZIH010000880">
    <property type="protein sequence ID" value="KAJ1678757.1"/>
    <property type="molecule type" value="Genomic_DNA"/>
</dbReference>
<proteinExistence type="predicted"/>
<reference evidence="1" key="1">
    <citation type="submission" date="2022-06" db="EMBL/GenBank/DDBJ databases">
        <title>Phylogenomic reconstructions and comparative analyses of Kickxellomycotina fungi.</title>
        <authorList>
            <person name="Reynolds N.K."/>
            <person name="Stajich J.E."/>
            <person name="Barry K."/>
            <person name="Grigoriev I.V."/>
            <person name="Crous P."/>
            <person name="Smith M.E."/>
        </authorList>
    </citation>
    <scope>NUCLEOTIDE SEQUENCE</scope>
    <source>
        <strain evidence="1">RSA 2271</strain>
    </source>
</reference>
<evidence type="ECO:0000313" key="2">
    <source>
        <dbReference type="Proteomes" id="UP001145114"/>
    </source>
</evidence>
<feature type="non-terminal residue" evidence="1">
    <location>
        <position position="1"/>
    </location>
</feature>
<sequence length="142" mass="15518">LYNNGQDLVDDARQGRITTRGGEFDQEGEGGEEEEEEDDLDSNASSVITINEDGERPRMTIERGDSVAASELGTECRPASRRPSWWKQQLATMQNSSSDSTTITKSSLDITLPETNAPISRGGPPVGEGSVIAIHQPSRWRK</sequence>
<organism evidence="1 2">
    <name type="scientific">Spiromyces aspiralis</name>
    <dbReference type="NCBI Taxonomy" id="68401"/>
    <lineage>
        <taxon>Eukaryota</taxon>
        <taxon>Fungi</taxon>
        <taxon>Fungi incertae sedis</taxon>
        <taxon>Zoopagomycota</taxon>
        <taxon>Kickxellomycotina</taxon>
        <taxon>Kickxellomycetes</taxon>
        <taxon>Kickxellales</taxon>
        <taxon>Kickxellaceae</taxon>
        <taxon>Spiromyces</taxon>
    </lineage>
</organism>